<dbReference type="InterPro" id="IPR009327">
    <property type="entry name" value="Cupin_DUF985"/>
</dbReference>
<dbReference type="Proteomes" id="UP000003973">
    <property type="component" value="Unassembled WGS sequence"/>
</dbReference>
<dbReference type="PANTHER" id="PTHR33387:SF3">
    <property type="entry name" value="DUF985 DOMAIN-CONTAINING PROTEIN"/>
    <property type="match status" value="1"/>
</dbReference>
<comment type="caution">
    <text evidence="2">The sequence shown here is derived from an EMBL/GenBank/DDBJ whole genome shotgun (WGS) entry which is preliminary data.</text>
</comment>
<dbReference type="InterPro" id="IPR014710">
    <property type="entry name" value="RmlC-like_jellyroll"/>
</dbReference>
<sequence length="170" mass="18313">MTEEKNRHVKTLIEQFGLTPHPEGGHYRETYRSEGTIPARALPPAFKGDRHYSSAIIFLLGQGDVSRLHRIRSDEIWHFYGGGPLRLAMISPDGTASEVVLGSDIAAGHHVQYAVPAGVWFGAKPCAGAGFSLVGCTVAPGFDFADFELGEKEALKAAFPKALACIETFG</sequence>
<dbReference type="RefSeq" id="WP_005876924.1">
    <property type="nucleotide sequence ID" value="NZ_CABMNL010000001.1"/>
</dbReference>
<feature type="domain" description="DUF985" evidence="1">
    <location>
        <begin position="11"/>
        <end position="149"/>
    </location>
</feature>
<dbReference type="InterPro" id="IPR039935">
    <property type="entry name" value="YML079W-like"/>
</dbReference>
<protein>
    <recommendedName>
        <fullName evidence="1">DUF985 domain-containing protein</fullName>
    </recommendedName>
</protein>
<evidence type="ECO:0000313" key="2">
    <source>
        <dbReference type="EMBL" id="EEO27728.1"/>
    </source>
</evidence>
<dbReference type="eggNOG" id="COG3542">
    <property type="taxonomic scope" value="Bacteria"/>
</dbReference>
<dbReference type="EMBL" id="ACDP02000023">
    <property type="protein sequence ID" value="EEO27728.1"/>
    <property type="molecule type" value="Genomic_DNA"/>
</dbReference>
<name>C3X3E2_9BURK</name>
<dbReference type="HOGENOM" id="CLU_088365_0_3_4"/>
<dbReference type="Gene3D" id="2.60.120.10">
    <property type="entry name" value="Jelly Rolls"/>
    <property type="match status" value="1"/>
</dbReference>
<evidence type="ECO:0000313" key="3">
    <source>
        <dbReference type="Proteomes" id="UP000003973"/>
    </source>
</evidence>
<dbReference type="InterPro" id="IPR011051">
    <property type="entry name" value="RmlC_Cupin_sf"/>
</dbReference>
<dbReference type="CDD" id="cd06121">
    <property type="entry name" value="cupin_YML079wp"/>
    <property type="match status" value="1"/>
</dbReference>
<evidence type="ECO:0000259" key="1">
    <source>
        <dbReference type="Pfam" id="PF06172"/>
    </source>
</evidence>
<proteinExistence type="predicted"/>
<reference evidence="2" key="1">
    <citation type="submission" date="2011-10" db="EMBL/GenBank/DDBJ databases">
        <title>The Genome Sequence of Oxalobacter formigenes HOxBLS.</title>
        <authorList>
            <consortium name="The Broad Institute Genome Sequencing Platform"/>
            <person name="Earl A."/>
            <person name="Ward D."/>
            <person name="Feldgarden M."/>
            <person name="Gevers D."/>
            <person name="Allison M.J."/>
            <person name="Humphrey S."/>
            <person name="Young S.K."/>
            <person name="Zeng Q."/>
            <person name="Gargeya S."/>
            <person name="Fitzgerald M."/>
            <person name="Haas B."/>
            <person name="Abouelleil A."/>
            <person name="Alvarado L."/>
            <person name="Arachchi H.M."/>
            <person name="Berlin A."/>
            <person name="Brown A."/>
            <person name="Chapman S.B."/>
            <person name="Chen Z."/>
            <person name="Dunbar C."/>
            <person name="Freedman E."/>
            <person name="Gearin G."/>
            <person name="Goldberg J."/>
            <person name="Griggs A."/>
            <person name="Gujja S."/>
            <person name="Heiman D."/>
            <person name="Howarth C."/>
            <person name="Larson L."/>
            <person name="Lui A."/>
            <person name="MacDonald P.J.P."/>
            <person name="Montmayeur A."/>
            <person name="Murphy C."/>
            <person name="Neiman D."/>
            <person name="Pearson M."/>
            <person name="Priest M."/>
            <person name="Roberts A."/>
            <person name="Saif S."/>
            <person name="Shea T."/>
            <person name="Shenoy N."/>
            <person name="Sisk P."/>
            <person name="Stolte C."/>
            <person name="Sykes S."/>
            <person name="Wortman J."/>
            <person name="Nusbaum C."/>
            <person name="Birren B."/>
        </authorList>
    </citation>
    <scope>NUCLEOTIDE SEQUENCE [LARGE SCALE GENOMIC DNA]</scope>
    <source>
        <strain evidence="2">HOxBLS</strain>
    </source>
</reference>
<gene>
    <name evidence="2" type="ORF">OFAG_00881</name>
</gene>
<accession>C3X3E2</accession>
<dbReference type="SUPFAM" id="SSF51182">
    <property type="entry name" value="RmlC-like cupins"/>
    <property type="match status" value="1"/>
</dbReference>
<dbReference type="AlphaFoldDB" id="C3X3E2"/>
<dbReference type="PANTHER" id="PTHR33387">
    <property type="entry name" value="RMLC-LIKE JELLY ROLL FOLD PROTEIN"/>
    <property type="match status" value="1"/>
</dbReference>
<dbReference type="Pfam" id="PF06172">
    <property type="entry name" value="Cupin_5"/>
    <property type="match status" value="1"/>
</dbReference>
<keyword evidence="3" id="KW-1185">Reference proteome</keyword>
<organism evidence="2 3">
    <name type="scientific">Oxalobacter paraformigenes</name>
    <dbReference type="NCBI Taxonomy" id="556268"/>
    <lineage>
        <taxon>Bacteria</taxon>
        <taxon>Pseudomonadati</taxon>
        <taxon>Pseudomonadota</taxon>
        <taxon>Betaproteobacteria</taxon>
        <taxon>Burkholderiales</taxon>
        <taxon>Oxalobacteraceae</taxon>
        <taxon>Oxalobacter</taxon>
    </lineage>
</organism>